<dbReference type="AlphaFoldDB" id="B8IMY0"/>
<dbReference type="PROSITE" id="PS51898">
    <property type="entry name" value="TYR_RECOMBINASE"/>
    <property type="match status" value="1"/>
</dbReference>
<dbReference type="InterPro" id="IPR013762">
    <property type="entry name" value="Integrase-like_cat_sf"/>
</dbReference>
<dbReference type="HOGENOM" id="CLU_056713_2_0_5"/>
<dbReference type="InterPro" id="IPR010998">
    <property type="entry name" value="Integrase_recombinase_N"/>
</dbReference>
<dbReference type="KEGG" id="mno:Mnod_7358"/>
<accession>B8IMY0</accession>
<dbReference type="InterPro" id="IPR002104">
    <property type="entry name" value="Integrase_catalytic"/>
</dbReference>
<dbReference type="Proteomes" id="UP000008207">
    <property type="component" value="Chromosome"/>
</dbReference>
<dbReference type="GO" id="GO:0015074">
    <property type="term" value="P:DNA integration"/>
    <property type="evidence" value="ECO:0007669"/>
    <property type="project" value="InterPro"/>
</dbReference>
<dbReference type="GO" id="GO:0006310">
    <property type="term" value="P:DNA recombination"/>
    <property type="evidence" value="ECO:0007669"/>
    <property type="project" value="UniProtKB-KW"/>
</dbReference>
<proteinExistence type="predicted"/>
<dbReference type="SUPFAM" id="SSF56349">
    <property type="entry name" value="DNA breaking-rejoining enzymes"/>
    <property type="match status" value="1"/>
</dbReference>
<dbReference type="Gene3D" id="1.10.443.10">
    <property type="entry name" value="Intergrase catalytic core"/>
    <property type="match status" value="1"/>
</dbReference>
<evidence type="ECO:0000259" key="3">
    <source>
        <dbReference type="PROSITE" id="PS51898"/>
    </source>
</evidence>
<gene>
    <name evidence="4" type="ordered locus">Mnod_7358</name>
</gene>
<dbReference type="OrthoDB" id="7873969at2"/>
<dbReference type="EMBL" id="CP001349">
    <property type="protein sequence ID" value="ACL62096.1"/>
    <property type="molecule type" value="Genomic_DNA"/>
</dbReference>
<sequence>MPRSRPPHLVREVTRHGRPVWYVRVGQGKRIRMREPYGSPEFWRDYRLAVEGTPPPAGKGPAPGTLSWLLAKYVESAEWSDFSAATRKQRHAIYRAIEKTAGHEPIKLIDRRAILNGRDRRRDRPHAANVFIKAMRALFSWAVDRGYVATDPTAGVKMLAGENDDVGFHTWTEEELARFEARWPLGTRERLAFDILLYTGLRRGDAVRLGRQHVKGDAFSIRTVTRPILPQLAASIAATKTGDLAFIVRMDGHPFVKEGFGNWFREACRAAKVPGSAHGLRKAGARRAAEAGATEMQLNALFGWRPGSRESATYTRTADNARLAREAPVLPAPLSKVRDASGNS</sequence>
<organism evidence="4 5">
    <name type="scientific">Methylobacterium nodulans (strain LMG 21967 / CNCM I-2342 / ORS 2060)</name>
    <dbReference type="NCBI Taxonomy" id="460265"/>
    <lineage>
        <taxon>Bacteria</taxon>
        <taxon>Pseudomonadati</taxon>
        <taxon>Pseudomonadota</taxon>
        <taxon>Alphaproteobacteria</taxon>
        <taxon>Hyphomicrobiales</taxon>
        <taxon>Methylobacteriaceae</taxon>
        <taxon>Methylobacterium</taxon>
    </lineage>
</organism>
<dbReference type="STRING" id="460265.Mnod_7358"/>
<dbReference type="Gene3D" id="1.10.150.130">
    <property type="match status" value="1"/>
</dbReference>
<keyword evidence="2" id="KW-0233">DNA recombination</keyword>
<evidence type="ECO:0000313" key="5">
    <source>
        <dbReference type="Proteomes" id="UP000008207"/>
    </source>
</evidence>
<reference evidence="4 5" key="1">
    <citation type="submission" date="2009-01" db="EMBL/GenBank/DDBJ databases">
        <title>Complete sequence of chromosome of Methylobacterium nodulans ORS 2060.</title>
        <authorList>
            <consortium name="US DOE Joint Genome Institute"/>
            <person name="Lucas S."/>
            <person name="Copeland A."/>
            <person name="Lapidus A."/>
            <person name="Glavina del Rio T."/>
            <person name="Dalin E."/>
            <person name="Tice H."/>
            <person name="Bruce D."/>
            <person name="Goodwin L."/>
            <person name="Pitluck S."/>
            <person name="Sims D."/>
            <person name="Brettin T."/>
            <person name="Detter J.C."/>
            <person name="Han C."/>
            <person name="Larimer F."/>
            <person name="Land M."/>
            <person name="Hauser L."/>
            <person name="Kyrpides N."/>
            <person name="Ivanova N."/>
            <person name="Marx C.J."/>
            <person name="Richardson P."/>
        </authorList>
    </citation>
    <scope>NUCLEOTIDE SEQUENCE [LARGE SCALE GENOMIC DNA]</scope>
    <source>
        <strain evidence="5">LMG 21967 / CNCM I-2342 / ORS 2060</strain>
    </source>
</reference>
<dbReference type="GO" id="GO:0003677">
    <property type="term" value="F:DNA binding"/>
    <property type="evidence" value="ECO:0007669"/>
    <property type="project" value="UniProtKB-KW"/>
</dbReference>
<dbReference type="InterPro" id="IPR011010">
    <property type="entry name" value="DNA_brk_join_enz"/>
</dbReference>
<evidence type="ECO:0000256" key="1">
    <source>
        <dbReference type="ARBA" id="ARBA00023125"/>
    </source>
</evidence>
<evidence type="ECO:0000313" key="4">
    <source>
        <dbReference type="EMBL" id="ACL62096.1"/>
    </source>
</evidence>
<name>B8IMY0_METNO</name>
<evidence type="ECO:0000256" key="2">
    <source>
        <dbReference type="ARBA" id="ARBA00023172"/>
    </source>
</evidence>
<keyword evidence="1" id="KW-0238">DNA-binding</keyword>
<dbReference type="RefSeq" id="WP_015933654.1">
    <property type="nucleotide sequence ID" value="NC_011894.1"/>
</dbReference>
<feature type="domain" description="Tyr recombinase" evidence="3">
    <location>
        <begin position="166"/>
        <end position="328"/>
    </location>
</feature>
<protein>
    <submittedName>
        <fullName evidence="4">Integrase family protein</fullName>
    </submittedName>
</protein>
<keyword evidence="5" id="KW-1185">Reference proteome</keyword>
<dbReference type="eggNOG" id="COG0582">
    <property type="taxonomic scope" value="Bacteria"/>
</dbReference>